<feature type="transmembrane region" description="Helical" evidence="6">
    <location>
        <begin position="178"/>
        <end position="199"/>
    </location>
</feature>
<dbReference type="PANTHER" id="PTHR11785">
    <property type="entry name" value="AMINO ACID TRANSPORTER"/>
    <property type="match status" value="1"/>
</dbReference>
<keyword evidence="4 6" id="KW-0472">Membrane</keyword>
<evidence type="ECO:0000256" key="3">
    <source>
        <dbReference type="ARBA" id="ARBA00022989"/>
    </source>
</evidence>
<protein>
    <recommendedName>
        <fullName evidence="9">Amino acid permease/ SLC12A domain-containing protein</fullName>
    </recommendedName>
</protein>
<evidence type="ECO:0000256" key="2">
    <source>
        <dbReference type="ARBA" id="ARBA00022692"/>
    </source>
</evidence>
<feature type="transmembrane region" description="Helical" evidence="6">
    <location>
        <begin position="426"/>
        <end position="446"/>
    </location>
</feature>
<gene>
    <name evidence="7" type="ORF">KUCA_T00004686001</name>
</gene>
<keyword evidence="8" id="KW-1185">Reference proteome</keyword>
<evidence type="ECO:0000256" key="5">
    <source>
        <dbReference type="SAM" id="MobiDB-lite"/>
    </source>
</evidence>
<comment type="subcellular location">
    <subcellularLocation>
        <location evidence="1">Membrane</location>
        <topology evidence="1">Multi-pass membrane protein</topology>
    </subcellularLocation>
</comment>
<dbReference type="InterPro" id="IPR002293">
    <property type="entry name" value="AA/rel_permease1"/>
</dbReference>
<dbReference type="RefSeq" id="XP_022460692.1">
    <property type="nucleotide sequence ID" value="XM_022601446.1"/>
</dbReference>
<evidence type="ECO:0000256" key="4">
    <source>
        <dbReference type="ARBA" id="ARBA00023136"/>
    </source>
</evidence>
<dbReference type="OrthoDB" id="5982228at2759"/>
<reference evidence="7" key="1">
    <citation type="submission" date="2013-12" db="EMBL/GenBank/DDBJ databases">
        <authorList>
            <person name="Genoscope - CEA"/>
        </authorList>
    </citation>
    <scope>NUCLEOTIDE SEQUENCE</scope>
    <source>
        <strain evidence="7">CBS 1993</strain>
    </source>
</reference>
<evidence type="ECO:0000313" key="7">
    <source>
        <dbReference type="EMBL" id="CDK28702.1"/>
    </source>
</evidence>
<dbReference type="Pfam" id="PF13520">
    <property type="entry name" value="AA_permease_2"/>
    <property type="match status" value="1"/>
</dbReference>
<feature type="transmembrane region" description="Helical" evidence="6">
    <location>
        <begin position="141"/>
        <end position="166"/>
    </location>
</feature>
<feature type="region of interest" description="Disordered" evidence="5">
    <location>
        <begin position="1"/>
        <end position="35"/>
    </location>
</feature>
<dbReference type="AlphaFoldDB" id="W6MTW0"/>
<feature type="transmembrane region" description="Helical" evidence="6">
    <location>
        <begin position="264"/>
        <end position="284"/>
    </location>
</feature>
<dbReference type="GO" id="GO:0015191">
    <property type="term" value="F:L-methionine transmembrane transporter activity"/>
    <property type="evidence" value="ECO:0007669"/>
    <property type="project" value="EnsemblFungi"/>
</dbReference>
<sequence length="629" mass="69737">MGRSSRVLDGVLEQLEPSPEPLVGSSLDLNQNRINDDRLDQDSFDQERFDQAMSETSELLAKSYMDDFETVISNDEMQTLPSKDNLKFPVGVAEHVRSYSSAEEEEEVSTTIRPADPGVVESYRDVSHLQELEDLPHGRHLGVFSVMILLITRIVGSGIFATPALIYRDVGGSPALFFLVWITAALMSFSGLFVFLELGSILPRSGGTKVFLEYAYNRPYMLMSVVFNIYSILFGFTITNTLIFGKYIIYSLGFDDASETSARYVGLTLVVLVTVIHGVSTKYGVLIQNYTGGLKLFLLVAMAFIGLYVMVLPSSWTHIENQMESVNFFKATSEVSFSSFISGLLKAIFSLAGWNSAHVVSSEMKDPVKTMRIAGPLAMGIVVICYMFINIAYLIVIPSEDLMGSGELVGSLLFEKLFGYKIGRQFLTATVAASAAGNIVAVLYGVSRMNQEVFREGFLPFSKFFASNRPFQAPFPALLIPLVISSVFLLLPIPGDLYDYIVNLEGYPGQIFIGLASAAVFLIRRRRPGYVAPIRAPSIGVIFMILLSVFLFFGPLVPHKGGKEFQGYPNYAVTGLVILALCALYWAVMFEIMPRIRNYDLVQTQEVLSDGMTIKVWKKDFRAPHRGLV</sequence>
<keyword evidence="3 6" id="KW-1133">Transmembrane helix</keyword>
<dbReference type="PANTHER" id="PTHR11785:SF382">
    <property type="entry name" value="LOW-AFFINITY METHIONINE PERMEASE"/>
    <property type="match status" value="1"/>
</dbReference>
<keyword evidence="2 6" id="KW-0812">Transmembrane</keyword>
<feature type="transmembrane region" description="Helical" evidence="6">
    <location>
        <begin position="336"/>
        <end position="354"/>
    </location>
</feature>
<feature type="transmembrane region" description="Helical" evidence="6">
    <location>
        <begin position="568"/>
        <end position="588"/>
    </location>
</feature>
<feature type="transmembrane region" description="Helical" evidence="6">
    <location>
        <begin position="220"/>
        <end position="244"/>
    </location>
</feature>
<reference evidence="7" key="2">
    <citation type="submission" date="2014-02" db="EMBL/GenBank/DDBJ databases">
        <title>Complete DNA sequence of /Kuraishia capsulata/ illustrates novel genomic features among budding yeasts (/Saccharomycotina/).</title>
        <authorList>
            <person name="Morales L."/>
            <person name="Noel B."/>
            <person name="Porcel B."/>
            <person name="Marcet-Houben M."/>
            <person name="Hullo M-F."/>
            <person name="Sacerdot C."/>
            <person name="Tekaia F."/>
            <person name="Leh-Louis V."/>
            <person name="Despons L."/>
            <person name="Khanna V."/>
            <person name="Aury J-M."/>
            <person name="Barbe V."/>
            <person name="Couloux A."/>
            <person name="Labadie K."/>
            <person name="Pelletier E."/>
            <person name="Souciet J-L."/>
            <person name="Boekhout T."/>
            <person name="Gabaldon T."/>
            <person name="Wincker P."/>
            <person name="Dujon B."/>
        </authorList>
    </citation>
    <scope>NUCLEOTIDE SEQUENCE</scope>
    <source>
        <strain evidence="7">CBS 1993</strain>
    </source>
</reference>
<dbReference type="GeneID" id="34522080"/>
<feature type="transmembrane region" description="Helical" evidence="6">
    <location>
        <begin position="473"/>
        <end position="495"/>
    </location>
</feature>
<feature type="transmembrane region" description="Helical" evidence="6">
    <location>
        <begin position="507"/>
        <end position="524"/>
    </location>
</feature>
<evidence type="ECO:0000256" key="1">
    <source>
        <dbReference type="ARBA" id="ARBA00004141"/>
    </source>
</evidence>
<dbReference type="GO" id="GO:1903692">
    <property type="term" value="P:methionine import across plasma membrane"/>
    <property type="evidence" value="ECO:0007669"/>
    <property type="project" value="EnsemblFungi"/>
</dbReference>
<feature type="transmembrane region" description="Helical" evidence="6">
    <location>
        <begin position="375"/>
        <end position="396"/>
    </location>
</feature>
<evidence type="ECO:0000313" key="8">
    <source>
        <dbReference type="Proteomes" id="UP000019384"/>
    </source>
</evidence>
<dbReference type="HOGENOM" id="CLU_013661_4_0_1"/>
<dbReference type="Proteomes" id="UP000019384">
    <property type="component" value="Unassembled WGS sequence"/>
</dbReference>
<dbReference type="STRING" id="1382522.W6MTW0"/>
<proteinExistence type="predicted"/>
<organism evidence="7 8">
    <name type="scientific">Kuraishia capsulata CBS 1993</name>
    <dbReference type="NCBI Taxonomy" id="1382522"/>
    <lineage>
        <taxon>Eukaryota</taxon>
        <taxon>Fungi</taxon>
        <taxon>Dikarya</taxon>
        <taxon>Ascomycota</taxon>
        <taxon>Saccharomycotina</taxon>
        <taxon>Pichiomycetes</taxon>
        <taxon>Pichiales</taxon>
        <taxon>Pichiaceae</taxon>
        <taxon>Kuraishia</taxon>
    </lineage>
</organism>
<evidence type="ECO:0008006" key="9">
    <source>
        <dbReference type="Google" id="ProtNLM"/>
    </source>
</evidence>
<dbReference type="Gene3D" id="1.20.1740.10">
    <property type="entry name" value="Amino acid/polyamine transporter I"/>
    <property type="match status" value="1"/>
</dbReference>
<accession>W6MTW0</accession>
<dbReference type="InterPro" id="IPR050598">
    <property type="entry name" value="AminoAcid_Transporter"/>
</dbReference>
<dbReference type="GO" id="GO:0016020">
    <property type="term" value="C:membrane"/>
    <property type="evidence" value="ECO:0007669"/>
    <property type="project" value="UniProtKB-SubCell"/>
</dbReference>
<dbReference type="EMBL" id="HG793129">
    <property type="protein sequence ID" value="CDK28702.1"/>
    <property type="molecule type" value="Genomic_DNA"/>
</dbReference>
<name>W6MTW0_9ASCO</name>
<feature type="transmembrane region" description="Helical" evidence="6">
    <location>
        <begin position="296"/>
        <end position="316"/>
    </location>
</feature>
<evidence type="ECO:0000256" key="6">
    <source>
        <dbReference type="SAM" id="Phobius"/>
    </source>
</evidence>
<feature type="transmembrane region" description="Helical" evidence="6">
    <location>
        <begin position="536"/>
        <end position="556"/>
    </location>
</feature>